<evidence type="ECO:0000313" key="2">
    <source>
        <dbReference type="EMBL" id="KAH9494264.1"/>
    </source>
</evidence>
<feature type="transmembrane region" description="Helical" evidence="1">
    <location>
        <begin position="37"/>
        <end position="58"/>
    </location>
</feature>
<evidence type="ECO:0000313" key="3">
    <source>
        <dbReference type="Proteomes" id="UP000790347"/>
    </source>
</evidence>
<organism evidence="2 3">
    <name type="scientific">Dermatophagoides farinae</name>
    <name type="common">American house dust mite</name>
    <dbReference type="NCBI Taxonomy" id="6954"/>
    <lineage>
        <taxon>Eukaryota</taxon>
        <taxon>Metazoa</taxon>
        <taxon>Ecdysozoa</taxon>
        <taxon>Arthropoda</taxon>
        <taxon>Chelicerata</taxon>
        <taxon>Arachnida</taxon>
        <taxon>Acari</taxon>
        <taxon>Acariformes</taxon>
        <taxon>Sarcoptiformes</taxon>
        <taxon>Astigmata</taxon>
        <taxon>Psoroptidia</taxon>
        <taxon>Analgoidea</taxon>
        <taxon>Pyroglyphidae</taxon>
        <taxon>Dermatophagoidinae</taxon>
        <taxon>Dermatophagoides</taxon>
    </lineage>
</organism>
<sequence length="59" mass="6802">MGHRKNHPNEKKTDENGSKIFFFFGSEKKDLSILNDLTISNVCFICFFSIITILSSLFQ</sequence>
<evidence type="ECO:0000256" key="1">
    <source>
        <dbReference type="SAM" id="Phobius"/>
    </source>
</evidence>
<keyword evidence="1" id="KW-0812">Transmembrane</keyword>
<accession>A0A922KZS4</accession>
<name>A0A922KZS4_DERFA</name>
<keyword evidence="1" id="KW-1133">Transmembrane helix</keyword>
<protein>
    <submittedName>
        <fullName evidence="2">Uncharacterized protein</fullName>
    </submittedName>
</protein>
<keyword evidence="3" id="KW-1185">Reference proteome</keyword>
<reference evidence="2" key="1">
    <citation type="submission" date="2013-05" db="EMBL/GenBank/DDBJ databases">
        <authorList>
            <person name="Yim A.K.Y."/>
            <person name="Chan T.F."/>
            <person name="Ji K.M."/>
            <person name="Liu X.Y."/>
            <person name="Zhou J.W."/>
            <person name="Li R.Q."/>
            <person name="Yang K.Y."/>
            <person name="Li J."/>
            <person name="Li M."/>
            <person name="Law P.T.W."/>
            <person name="Wu Y.L."/>
            <person name="Cai Z.L."/>
            <person name="Qin H."/>
            <person name="Bao Y."/>
            <person name="Leung R.K.K."/>
            <person name="Ng P.K.S."/>
            <person name="Zou J."/>
            <person name="Zhong X.J."/>
            <person name="Ran P.X."/>
            <person name="Zhong N.S."/>
            <person name="Liu Z.G."/>
            <person name="Tsui S.K.W."/>
        </authorList>
    </citation>
    <scope>NUCLEOTIDE SEQUENCE</scope>
    <source>
        <strain evidence="2">Derf</strain>
        <tissue evidence="2">Whole organism</tissue>
    </source>
</reference>
<dbReference type="AlphaFoldDB" id="A0A922KZS4"/>
<proteinExistence type="predicted"/>
<dbReference type="Proteomes" id="UP000790347">
    <property type="component" value="Unassembled WGS sequence"/>
</dbReference>
<gene>
    <name evidence="2" type="ORF">DERF_014959</name>
</gene>
<keyword evidence="1" id="KW-0472">Membrane</keyword>
<reference evidence="2" key="2">
    <citation type="journal article" date="2022" name="Res Sq">
        <title>Comparative Genomics Reveals Insights into the Divergent Evolution of Astigmatic Mites and Household Pest Adaptations.</title>
        <authorList>
            <person name="Xiong Q."/>
            <person name="Wan A.T.-Y."/>
            <person name="Liu X.-Y."/>
            <person name="Fung C.S.-H."/>
            <person name="Xiao X."/>
            <person name="Malainual N."/>
            <person name="Hou J."/>
            <person name="Wang L."/>
            <person name="Wang M."/>
            <person name="Yang K."/>
            <person name="Cui Y."/>
            <person name="Leung E."/>
            <person name="Nong W."/>
            <person name="Shin S.-K."/>
            <person name="Au S."/>
            <person name="Jeong K.Y."/>
            <person name="Chew F.T."/>
            <person name="Hui J."/>
            <person name="Leung T.F."/>
            <person name="Tungtrongchitr A."/>
            <person name="Zhong N."/>
            <person name="Liu Z."/>
            <person name="Tsui S."/>
        </authorList>
    </citation>
    <scope>NUCLEOTIDE SEQUENCE</scope>
    <source>
        <strain evidence="2">Derf</strain>
        <tissue evidence="2">Whole organism</tissue>
    </source>
</reference>
<comment type="caution">
    <text evidence="2">The sequence shown here is derived from an EMBL/GenBank/DDBJ whole genome shotgun (WGS) entry which is preliminary data.</text>
</comment>
<dbReference type="EMBL" id="ASGP02000008">
    <property type="protein sequence ID" value="KAH9494264.1"/>
    <property type="molecule type" value="Genomic_DNA"/>
</dbReference>